<proteinExistence type="predicted"/>
<dbReference type="AlphaFoldDB" id="A0A6N2UI06"/>
<dbReference type="EMBL" id="CACRSU010000017">
    <property type="protein sequence ID" value="VYT16633.1"/>
    <property type="molecule type" value="Genomic_DNA"/>
</dbReference>
<sequence length="163" mass="18814">MKHIITPTATSNAEKKQYLNANGWSERLVADNWINNADAEAGRVNIEWGGLRLDEAYNRCRWQIFKGDFLRVIKKQPLNSISMNPQNGAFSLEWLEGGKVYRVSGSFDGYGFRVGMEWKEEKPGVNISLSKPEYIKAVMFQKCEINTPEQFVELFYNSFKRYG</sequence>
<evidence type="ECO:0000313" key="1">
    <source>
        <dbReference type="EMBL" id="VYT16633.1"/>
    </source>
</evidence>
<protein>
    <submittedName>
        <fullName evidence="1">Uncharacterized protein</fullName>
    </submittedName>
</protein>
<accession>A0A6N2UI06</accession>
<organism evidence="1">
    <name type="scientific">Bacteroides intestinalis</name>
    <dbReference type="NCBI Taxonomy" id="329854"/>
    <lineage>
        <taxon>Bacteria</taxon>
        <taxon>Pseudomonadati</taxon>
        <taxon>Bacteroidota</taxon>
        <taxon>Bacteroidia</taxon>
        <taxon>Bacteroidales</taxon>
        <taxon>Bacteroidaceae</taxon>
        <taxon>Bacteroides</taxon>
    </lineage>
</organism>
<gene>
    <name evidence="1" type="ORF">BILFYP9_02050</name>
</gene>
<dbReference type="RefSeq" id="WP_135037022.1">
    <property type="nucleotide sequence ID" value="NZ_CACRSU010000017.1"/>
</dbReference>
<name>A0A6N2UI06_9BACE</name>
<reference evidence="1" key="1">
    <citation type="submission" date="2019-11" db="EMBL/GenBank/DDBJ databases">
        <authorList>
            <person name="Feng L."/>
        </authorList>
    </citation>
    <scope>NUCLEOTIDE SEQUENCE</scope>
    <source>
        <strain evidence="1">BintestinalisLFYP9</strain>
    </source>
</reference>